<evidence type="ECO:0000313" key="4">
    <source>
        <dbReference type="EMBL" id="CAK8999688.1"/>
    </source>
</evidence>
<gene>
    <name evidence="4" type="ORF">CCMP2556_LOCUS5755</name>
</gene>
<feature type="region of interest" description="Disordered" evidence="2">
    <location>
        <begin position="301"/>
        <end position="332"/>
    </location>
</feature>
<dbReference type="Proteomes" id="UP001642484">
    <property type="component" value="Unassembled WGS sequence"/>
</dbReference>
<dbReference type="Gene3D" id="3.30.70.330">
    <property type="match status" value="1"/>
</dbReference>
<dbReference type="SUPFAM" id="SSF54928">
    <property type="entry name" value="RNA-binding domain, RBD"/>
    <property type="match status" value="1"/>
</dbReference>
<feature type="domain" description="RRM" evidence="3">
    <location>
        <begin position="53"/>
        <end position="130"/>
    </location>
</feature>
<evidence type="ECO:0000259" key="3">
    <source>
        <dbReference type="PROSITE" id="PS50102"/>
    </source>
</evidence>
<dbReference type="InterPro" id="IPR000504">
    <property type="entry name" value="RRM_dom"/>
</dbReference>
<evidence type="ECO:0000313" key="5">
    <source>
        <dbReference type="Proteomes" id="UP001642484"/>
    </source>
</evidence>
<keyword evidence="1" id="KW-0694">RNA-binding</keyword>
<evidence type="ECO:0000256" key="1">
    <source>
        <dbReference type="PROSITE-ProRule" id="PRU00176"/>
    </source>
</evidence>
<reference evidence="4 5" key="1">
    <citation type="submission" date="2024-02" db="EMBL/GenBank/DDBJ databases">
        <authorList>
            <person name="Chen Y."/>
            <person name="Shah S."/>
            <person name="Dougan E. K."/>
            <person name="Thang M."/>
            <person name="Chan C."/>
        </authorList>
    </citation>
    <scope>NUCLEOTIDE SEQUENCE [LARGE SCALE GENOMIC DNA]</scope>
</reference>
<dbReference type="EMBL" id="CAXAMN010002447">
    <property type="protein sequence ID" value="CAK8999688.1"/>
    <property type="molecule type" value="Genomic_DNA"/>
</dbReference>
<organism evidence="4 5">
    <name type="scientific">Durusdinium trenchii</name>
    <dbReference type="NCBI Taxonomy" id="1381693"/>
    <lineage>
        <taxon>Eukaryota</taxon>
        <taxon>Sar</taxon>
        <taxon>Alveolata</taxon>
        <taxon>Dinophyceae</taxon>
        <taxon>Suessiales</taxon>
        <taxon>Symbiodiniaceae</taxon>
        <taxon>Durusdinium</taxon>
    </lineage>
</organism>
<protein>
    <recommendedName>
        <fullName evidence="3">RRM domain-containing protein</fullName>
    </recommendedName>
</protein>
<name>A0ABP0IAR4_9DINO</name>
<dbReference type="PROSITE" id="PS50102">
    <property type="entry name" value="RRM"/>
    <property type="match status" value="1"/>
</dbReference>
<dbReference type="Pfam" id="PF23493">
    <property type="entry name" value="CysS_C"/>
    <property type="match status" value="1"/>
</dbReference>
<dbReference type="Pfam" id="PF22675">
    <property type="entry name" value="KH-I_KHDC4-BBP"/>
    <property type="match status" value="1"/>
</dbReference>
<sequence length="401" mass="44162">MEQAPAMSQEQQNLAAMMWQSMAMGSPMPPMPGMPNMPMPWASPPPPVVSPWLTVRVDGLKFEYQLTEDDVRKVFSRYGDVVLVKMDREGTTSQVQFAQPHQAMAAQHDLDKKQLAGMSGAYLTVEFAYPQGYNAVPPAPDPQLLQHMAAASNPFMNPMMPPGPGYQMPTMPPATTSPSQSAAGQPKKFTCKLEVGIENEGEFRVGSRVIQIARSIWQDPKFQEHGGKTRLRGKGIGGPHEGDEPLALCISCRDQAAFDKAVQYAETQLQKVHADYKAFCHQHGKPIPELEVKISKKGTFGPEIPAKPSPLPGSGSFVGNRGERPAGAPSDEEIERLIEERNDARKAANFKKADEVREHLRQRGVVLMDEKGAKGTFKGWLISETTGDGWWKLYLGWRVAG</sequence>
<dbReference type="InterPro" id="IPR012677">
    <property type="entry name" value="Nucleotide-bd_a/b_plait_sf"/>
</dbReference>
<comment type="caution">
    <text evidence="4">The sequence shown here is derived from an EMBL/GenBank/DDBJ whole genome shotgun (WGS) entry which is preliminary data.</text>
</comment>
<proteinExistence type="predicted"/>
<dbReference type="Gene3D" id="3.30.1370.10">
    <property type="entry name" value="K Homology domain, type 1"/>
    <property type="match status" value="1"/>
</dbReference>
<accession>A0ABP0IAR4</accession>
<dbReference type="InterPro" id="IPR055256">
    <property type="entry name" value="KH_1_KHDC4/BBP-like"/>
</dbReference>
<dbReference type="InterPro" id="IPR056411">
    <property type="entry name" value="CysS_C"/>
</dbReference>
<dbReference type="InterPro" id="IPR035979">
    <property type="entry name" value="RBD_domain_sf"/>
</dbReference>
<keyword evidence="5" id="KW-1185">Reference proteome</keyword>
<dbReference type="InterPro" id="IPR009080">
    <property type="entry name" value="tRNAsynth_Ia_anticodon-bd"/>
</dbReference>
<dbReference type="InterPro" id="IPR036612">
    <property type="entry name" value="KH_dom_type_1_sf"/>
</dbReference>
<dbReference type="Gene3D" id="1.20.120.1910">
    <property type="entry name" value="Cysteine-tRNA ligase, C-terminal anti-codon recognition domain"/>
    <property type="match status" value="1"/>
</dbReference>
<dbReference type="SUPFAM" id="SSF47323">
    <property type="entry name" value="Anticodon-binding domain of a subclass of class I aminoacyl-tRNA synthetases"/>
    <property type="match status" value="1"/>
</dbReference>
<evidence type="ECO:0000256" key="2">
    <source>
        <dbReference type="SAM" id="MobiDB-lite"/>
    </source>
</evidence>